<reference evidence="2" key="1">
    <citation type="journal article" date="2023" name="Nat. Plants">
        <title>Single-cell RNA sequencing provides a high-resolution roadmap for understanding the multicellular compartmentation of specialized metabolism.</title>
        <authorList>
            <person name="Sun S."/>
            <person name="Shen X."/>
            <person name="Li Y."/>
            <person name="Li Y."/>
            <person name="Wang S."/>
            <person name="Li R."/>
            <person name="Zhang H."/>
            <person name="Shen G."/>
            <person name="Guo B."/>
            <person name="Wei J."/>
            <person name="Xu J."/>
            <person name="St-Pierre B."/>
            <person name="Chen S."/>
            <person name="Sun C."/>
        </authorList>
    </citation>
    <scope>NUCLEOTIDE SEQUENCE [LARGE SCALE GENOMIC DNA]</scope>
</reference>
<evidence type="ECO:0000313" key="2">
    <source>
        <dbReference type="Proteomes" id="UP001060085"/>
    </source>
</evidence>
<dbReference type="Proteomes" id="UP001060085">
    <property type="component" value="Linkage Group LG07"/>
</dbReference>
<organism evidence="1 2">
    <name type="scientific">Catharanthus roseus</name>
    <name type="common">Madagascar periwinkle</name>
    <name type="synonym">Vinca rosea</name>
    <dbReference type="NCBI Taxonomy" id="4058"/>
    <lineage>
        <taxon>Eukaryota</taxon>
        <taxon>Viridiplantae</taxon>
        <taxon>Streptophyta</taxon>
        <taxon>Embryophyta</taxon>
        <taxon>Tracheophyta</taxon>
        <taxon>Spermatophyta</taxon>
        <taxon>Magnoliopsida</taxon>
        <taxon>eudicotyledons</taxon>
        <taxon>Gunneridae</taxon>
        <taxon>Pentapetalae</taxon>
        <taxon>asterids</taxon>
        <taxon>lamiids</taxon>
        <taxon>Gentianales</taxon>
        <taxon>Apocynaceae</taxon>
        <taxon>Rauvolfioideae</taxon>
        <taxon>Vinceae</taxon>
        <taxon>Catharanthinae</taxon>
        <taxon>Catharanthus</taxon>
    </lineage>
</organism>
<evidence type="ECO:0000313" key="1">
    <source>
        <dbReference type="EMBL" id="KAI5653724.1"/>
    </source>
</evidence>
<proteinExistence type="predicted"/>
<keyword evidence="2" id="KW-1185">Reference proteome</keyword>
<name>A0ACB9ZYY4_CATRO</name>
<gene>
    <name evidence="1" type="ORF">M9H77_30911</name>
</gene>
<sequence length="106" mass="11501">MPSFNLCLTPTSQSLPSGSGTPQTLPLPGLGFASFQAPYSTSYGFYRFRAPPPLGTVGSSTLHQPISQASSSEEEERADDMNSVQHYGFKHRVGKETTRFTPSDRS</sequence>
<dbReference type="EMBL" id="CM044707">
    <property type="protein sequence ID" value="KAI5653724.1"/>
    <property type="molecule type" value="Genomic_DNA"/>
</dbReference>
<accession>A0ACB9ZYY4</accession>
<protein>
    <submittedName>
        <fullName evidence="1">Uncharacterized protein</fullName>
    </submittedName>
</protein>
<comment type="caution">
    <text evidence="1">The sequence shown here is derived from an EMBL/GenBank/DDBJ whole genome shotgun (WGS) entry which is preliminary data.</text>
</comment>